<accession>A0A9P6JHM0</accession>
<dbReference type="OrthoDB" id="2428191at2759"/>
<comment type="caution">
    <text evidence="1">The sequence shown here is derived from an EMBL/GenBank/DDBJ whole genome shotgun (WGS) entry which is preliminary data.</text>
</comment>
<dbReference type="Proteomes" id="UP000749646">
    <property type="component" value="Unassembled WGS sequence"/>
</dbReference>
<reference evidence="1" key="1">
    <citation type="journal article" date="2020" name="Fungal Divers.">
        <title>Resolving the Mortierellaceae phylogeny through synthesis of multi-gene phylogenetics and phylogenomics.</title>
        <authorList>
            <person name="Vandepol N."/>
            <person name="Liber J."/>
            <person name="Desiro A."/>
            <person name="Na H."/>
            <person name="Kennedy M."/>
            <person name="Barry K."/>
            <person name="Grigoriev I.V."/>
            <person name="Miller A.N."/>
            <person name="O'Donnell K."/>
            <person name="Stajich J.E."/>
            <person name="Bonito G."/>
        </authorList>
    </citation>
    <scope>NUCLEOTIDE SEQUENCE</scope>
    <source>
        <strain evidence="1">MES-2147</strain>
    </source>
</reference>
<dbReference type="AlphaFoldDB" id="A0A9P6JHM0"/>
<name>A0A9P6JHM0_9FUNG</name>
<sequence>PSELPLLIEDKHESSHGTINTTTTAALGLFYSVEQTLIIARNDAEERLNRNALKGFEHRVVQIELQAGLGNDLLGDWDLFRGFKSCFRDRFASKQGEFSPK</sequence>
<evidence type="ECO:0000313" key="2">
    <source>
        <dbReference type="Proteomes" id="UP000749646"/>
    </source>
</evidence>
<protein>
    <submittedName>
        <fullName evidence="1">Uncharacterized protein</fullName>
    </submittedName>
</protein>
<gene>
    <name evidence="1" type="ORF">BGZ65_006776</name>
</gene>
<proteinExistence type="predicted"/>
<feature type="non-terminal residue" evidence="1">
    <location>
        <position position="101"/>
    </location>
</feature>
<organism evidence="1 2">
    <name type="scientific">Modicella reniformis</name>
    <dbReference type="NCBI Taxonomy" id="1440133"/>
    <lineage>
        <taxon>Eukaryota</taxon>
        <taxon>Fungi</taxon>
        <taxon>Fungi incertae sedis</taxon>
        <taxon>Mucoromycota</taxon>
        <taxon>Mortierellomycotina</taxon>
        <taxon>Mortierellomycetes</taxon>
        <taxon>Mortierellales</taxon>
        <taxon>Mortierellaceae</taxon>
        <taxon>Modicella</taxon>
    </lineage>
</organism>
<keyword evidence="2" id="KW-1185">Reference proteome</keyword>
<dbReference type="EMBL" id="JAAAHW010004092">
    <property type="protein sequence ID" value="KAF9978949.1"/>
    <property type="molecule type" value="Genomic_DNA"/>
</dbReference>
<evidence type="ECO:0000313" key="1">
    <source>
        <dbReference type="EMBL" id="KAF9978949.1"/>
    </source>
</evidence>